<dbReference type="Gene3D" id="2.30.180.10">
    <property type="entry name" value="FAS1 domain"/>
    <property type="match status" value="1"/>
</dbReference>
<dbReference type="Pfam" id="PF02469">
    <property type="entry name" value="Fasciclin"/>
    <property type="match status" value="1"/>
</dbReference>
<reference evidence="9" key="1">
    <citation type="submission" date="2023-05" db="EMBL/GenBank/DDBJ databases">
        <title>Nepenthes gracilis genome sequencing.</title>
        <authorList>
            <person name="Fukushima K."/>
        </authorList>
    </citation>
    <scope>NUCLEOTIDE SEQUENCE</scope>
    <source>
        <strain evidence="9">SING2019-196</strain>
    </source>
</reference>
<name>A0AAD3XJY3_NEPGR</name>
<dbReference type="SUPFAM" id="SSF82153">
    <property type="entry name" value="FAS1 domain"/>
    <property type="match status" value="1"/>
</dbReference>
<dbReference type="GO" id="GO:0098552">
    <property type="term" value="C:side of membrane"/>
    <property type="evidence" value="ECO:0007669"/>
    <property type="project" value="UniProtKB-KW"/>
</dbReference>
<evidence type="ECO:0000256" key="4">
    <source>
        <dbReference type="ARBA" id="ARBA00022622"/>
    </source>
</evidence>
<dbReference type="InterPro" id="IPR036378">
    <property type="entry name" value="FAS1_dom_sf"/>
</dbReference>
<protein>
    <recommendedName>
        <fullName evidence="8">FAS1 domain-containing protein</fullName>
    </recommendedName>
</protein>
<evidence type="ECO:0000256" key="1">
    <source>
        <dbReference type="ARBA" id="ARBA00004609"/>
    </source>
</evidence>
<gene>
    <name evidence="9" type="ORF">Nepgr_008980</name>
</gene>
<evidence type="ECO:0000256" key="7">
    <source>
        <dbReference type="ARBA" id="ARBA00023288"/>
    </source>
</evidence>
<evidence type="ECO:0000313" key="10">
    <source>
        <dbReference type="Proteomes" id="UP001279734"/>
    </source>
</evidence>
<evidence type="ECO:0000256" key="5">
    <source>
        <dbReference type="ARBA" id="ARBA00022729"/>
    </source>
</evidence>
<keyword evidence="5" id="KW-0732">Signal</keyword>
<evidence type="ECO:0000256" key="6">
    <source>
        <dbReference type="ARBA" id="ARBA00023136"/>
    </source>
</evidence>
<comment type="caution">
    <text evidence="9">The sequence shown here is derived from an EMBL/GenBank/DDBJ whole genome shotgun (WGS) entry which is preliminary data.</text>
</comment>
<dbReference type="InterPro" id="IPR033254">
    <property type="entry name" value="Plant_FLA"/>
</dbReference>
<organism evidence="9 10">
    <name type="scientific">Nepenthes gracilis</name>
    <name type="common">Slender pitcher plant</name>
    <dbReference type="NCBI Taxonomy" id="150966"/>
    <lineage>
        <taxon>Eukaryota</taxon>
        <taxon>Viridiplantae</taxon>
        <taxon>Streptophyta</taxon>
        <taxon>Embryophyta</taxon>
        <taxon>Tracheophyta</taxon>
        <taxon>Spermatophyta</taxon>
        <taxon>Magnoliopsida</taxon>
        <taxon>eudicotyledons</taxon>
        <taxon>Gunneridae</taxon>
        <taxon>Pentapetalae</taxon>
        <taxon>Caryophyllales</taxon>
        <taxon>Nepenthaceae</taxon>
        <taxon>Nepenthes</taxon>
    </lineage>
</organism>
<keyword evidence="3" id="KW-1003">Cell membrane</keyword>
<evidence type="ECO:0000256" key="2">
    <source>
        <dbReference type="ARBA" id="ARBA00007843"/>
    </source>
</evidence>
<accession>A0AAD3XJY3</accession>
<keyword evidence="4" id="KW-0336">GPI-anchor</keyword>
<dbReference type="EMBL" id="BSYO01000007">
    <property type="protein sequence ID" value="GMH07140.1"/>
    <property type="molecule type" value="Genomic_DNA"/>
</dbReference>
<dbReference type="PANTHER" id="PTHR32382">
    <property type="entry name" value="FASCICLIN-LIKE ARABINOGALACTAN PROTEIN"/>
    <property type="match status" value="1"/>
</dbReference>
<sequence length="314" mass="33357">MSSLLSKGLSLYTIRNVLSLHVLVDYYGTRKIHRLTDGTTLTATMFQATGSAPGNSGYVNITDLSGGKVGFGAADDAGDLHSFYVKSVEEMPYTISVIQISQIMNSAEAEAPTPEPSQLDLTAVLATKGCKAFAALLTATGAAKTFQKNIDDGLTVFCVSDSVIKGFMPKYNNLTDEGKLSLVLYQGLPAYNSMGMFRSSNGVVNTLATDGSKKYDLTVQNAGEDVSLNTKIVTAKITGTLLDMEPLAVYKIDKVLLPRELFKAAAEPASAPDTSDDDSGDDTGKVKNASVRINCGALMMFAVSILLHYAVAFL</sequence>
<evidence type="ECO:0000256" key="3">
    <source>
        <dbReference type="ARBA" id="ARBA00022475"/>
    </source>
</evidence>
<comment type="subcellular location">
    <subcellularLocation>
        <location evidence="1">Cell membrane</location>
        <topology evidence="1">Lipid-anchor</topology>
        <topology evidence="1">GPI-anchor</topology>
    </subcellularLocation>
</comment>
<dbReference type="Proteomes" id="UP001279734">
    <property type="component" value="Unassembled WGS sequence"/>
</dbReference>
<keyword evidence="10" id="KW-1185">Reference proteome</keyword>
<dbReference type="AlphaFoldDB" id="A0AAD3XJY3"/>
<dbReference type="PANTHER" id="PTHR32382:SF4">
    <property type="entry name" value="FASCICLIN-LIKE ARABINOGALACTAN PROTEIN 1"/>
    <property type="match status" value="1"/>
</dbReference>
<keyword evidence="6" id="KW-0472">Membrane</keyword>
<proteinExistence type="inferred from homology"/>
<keyword evidence="4" id="KW-0325">Glycoprotein</keyword>
<evidence type="ECO:0000259" key="8">
    <source>
        <dbReference type="SMART" id="SM00554"/>
    </source>
</evidence>
<dbReference type="InterPro" id="IPR000782">
    <property type="entry name" value="FAS1_domain"/>
</dbReference>
<dbReference type="GO" id="GO:0005886">
    <property type="term" value="C:plasma membrane"/>
    <property type="evidence" value="ECO:0007669"/>
    <property type="project" value="UniProtKB-SubCell"/>
</dbReference>
<evidence type="ECO:0000313" key="9">
    <source>
        <dbReference type="EMBL" id="GMH07140.1"/>
    </source>
</evidence>
<keyword evidence="7" id="KW-0449">Lipoprotein</keyword>
<dbReference type="SMART" id="SM00554">
    <property type="entry name" value="FAS1"/>
    <property type="match status" value="1"/>
</dbReference>
<comment type="similarity">
    <text evidence="2">Belongs to the fasciclin-like AGP family.</text>
</comment>
<feature type="domain" description="FAS1" evidence="8">
    <location>
        <begin position="155"/>
        <end position="259"/>
    </location>
</feature>
<dbReference type="FunFam" id="2.30.180.10:FF:000008">
    <property type="entry name" value="Fasciclin-like arabinogalactan protein 10"/>
    <property type="match status" value="1"/>
</dbReference>